<dbReference type="EMBL" id="CP031264">
    <property type="protein sequence ID" value="AXI76334.1"/>
    <property type="molecule type" value="Genomic_DNA"/>
</dbReference>
<organism evidence="1 2">
    <name type="scientific">Peterkaempfera bronchialis</name>
    <dbReference type="NCBI Taxonomy" id="2126346"/>
    <lineage>
        <taxon>Bacteria</taxon>
        <taxon>Bacillati</taxon>
        <taxon>Actinomycetota</taxon>
        <taxon>Actinomycetes</taxon>
        <taxon>Kitasatosporales</taxon>
        <taxon>Streptomycetaceae</taxon>
        <taxon>Peterkaempfera</taxon>
    </lineage>
</organism>
<protein>
    <recommendedName>
        <fullName evidence="3">PPM-type phosphatase domain-containing protein</fullName>
    </recommendedName>
</protein>
<evidence type="ECO:0000313" key="1">
    <source>
        <dbReference type="EMBL" id="AXI76334.1"/>
    </source>
</evidence>
<accession>A0A345SRH9</accession>
<dbReference type="OrthoDB" id="4935951at2"/>
<sequence length="74" mass="8180">MIEEHLTGGEQFGEQRLIDSIERVGPATAGVQQMVRALSHALMRERGGTTSDDASLFMVEWRGGSADHLARPEW</sequence>
<proteinExistence type="predicted"/>
<keyword evidence="2" id="KW-1185">Reference proteome</keyword>
<dbReference type="AlphaFoldDB" id="A0A345SRH9"/>
<dbReference type="KEGG" id="stri:C7M71_001400"/>
<dbReference type="Proteomes" id="UP000249340">
    <property type="component" value="Chromosome"/>
</dbReference>
<evidence type="ECO:0000313" key="2">
    <source>
        <dbReference type="Proteomes" id="UP000249340"/>
    </source>
</evidence>
<name>A0A345SRH9_9ACTN</name>
<gene>
    <name evidence="1" type="ORF">C7M71_001400</name>
</gene>
<reference evidence="2" key="1">
    <citation type="submission" date="2018-07" db="EMBL/GenBank/DDBJ databases">
        <title>Streptacidiphilus bronchialis DSM 106435 chromosome.</title>
        <authorList>
            <person name="Batra D."/>
            <person name="Gulvik C.A."/>
        </authorList>
    </citation>
    <scope>NUCLEOTIDE SEQUENCE [LARGE SCALE GENOMIC DNA]</scope>
    <source>
        <strain evidence="2">DSM 106435</strain>
    </source>
</reference>
<evidence type="ECO:0008006" key="3">
    <source>
        <dbReference type="Google" id="ProtNLM"/>
    </source>
</evidence>